<keyword evidence="8 9" id="KW-0131">Cell cycle</keyword>
<dbReference type="Pfam" id="PF02899">
    <property type="entry name" value="Phage_int_SAM_1"/>
    <property type="match status" value="1"/>
</dbReference>
<dbReference type="InterPro" id="IPR050090">
    <property type="entry name" value="Tyrosine_recombinase_XerCD"/>
</dbReference>
<keyword evidence="7 9" id="KW-0233">DNA recombination</keyword>
<comment type="caution">
    <text evidence="12">The sequence shown here is derived from an EMBL/GenBank/DDBJ whole genome shotgun (WGS) entry which is preliminary data.</text>
</comment>
<organism evidence="12 13">
    <name type="scientific">Patulibacter brassicae</name>
    <dbReference type="NCBI Taxonomy" id="1705717"/>
    <lineage>
        <taxon>Bacteria</taxon>
        <taxon>Bacillati</taxon>
        <taxon>Actinomycetota</taxon>
        <taxon>Thermoleophilia</taxon>
        <taxon>Solirubrobacterales</taxon>
        <taxon>Patulibacteraceae</taxon>
        <taxon>Patulibacter</taxon>
    </lineage>
</organism>
<evidence type="ECO:0000256" key="9">
    <source>
        <dbReference type="HAMAP-Rule" id="MF_01808"/>
    </source>
</evidence>
<feature type="active site" evidence="9">
    <location>
        <position position="258"/>
    </location>
</feature>
<keyword evidence="5 9" id="KW-0229">DNA integration</keyword>
<dbReference type="Pfam" id="PF00589">
    <property type="entry name" value="Phage_integrase"/>
    <property type="match status" value="1"/>
</dbReference>
<dbReference type="InterPro" id="IPR002104">
    <property type="entry name" value="Integrase_catalytic"/>
</dbReference>
<evidence type="ECO:0000259" key="10">
    <source>
        <dbReference type="PROSITE" id="PS51898"/>
    </source>
</evidence>
<feature type="domain" description="Tyr recombinase" evidence="10">
    <location>
        <begin position="114"/>
        <end position="303"/>
    </location>
</feature>
<evidence type="ECO:0000259" key="11">
    <source>
        <dbReference type="PROSITE" id="PS51900"/>
    </source>
</evidence>
<evidence type="ECO:0000313" key="12">
    <source>
        <dbReference type="EMBL" id="MDX8150424.1"/>
    </source>
</evidence>
<comment type="similarity">
    <text evidence="9">Belongs to the 'phage' integrase family. XerC subfamily.</text>
</comment>
<dbReference type="InterPro" id="IPR044068">
    <property type="entry name" value="CB"/>
</dbReference>
<feature type="domain" description="Core-binding (CB)" evidence="11">
    <location>
        <begin position="1"/>
        <end position="93"/>
    </location>
</feature>
<dbReference type="InterPro" id="IPR004107">
    <property type="entry name" value="Integrase_SAM-like_N"/>
</dbReference>
<evidence type="ECO:0000256" key="6">
    <source>
        <dbReference type="ARBA" id="ARBA00023125"/>
    </source>
</evidence>
<keyword evidence="4 9" id="KW-0159">Chromosome partition</keyword>
<evidence type="ECO:0000256" key="3">
    <source>
        <dbReference type="ARBA" id="ARBA00022618"/>
    </source>
</evidence>
<evidence type="ECO:0000256" key="8">
    <source>
        <dbReference type="ARBA" id="ARBA00023306"/>
    </source>
</evidence>
<evidence type="ECO:0000256" key="7">
    <source>
        <dbReference type="ARBA" id="ARBA00023172"/>
    </source>
</evidence>
<dbReference type="Gene3D" id="1.10.150.130">
    <property type="match status" value="1"/>
</dbReference>
<dbReference type="InterPro" id="IPR023009">
    <property type="entry name" value="Tyrosine_recombinase_XerC/XerD"/>
</dbReference>
<gene>
    <name evidence="9" type="primary">xerC</name>
    <name evidence="12" type="ORF">SK069_02365</name>
</gene>
<feature type="active site" evidence="9">
    <location>
        <position position="155"/>
    </location>
</feature>
<proteinExistence type="inferred from homology"/>
<keyword evidence="6 9" id="KW-0238">DNA-binding</keyword>
<evidence type="ECO:0000256" key="2">
    <source>
        <dbReference type="ARBA" id="ARBA00022490"/>
    </source>
</evidence>
<dbReference type="HAMAP" id="MF_01808">
    <property type="entry name" value="Recomb_XerC_XerD"/>
    <property type="match status" value="1"/>
</dbReference>
<dbReference type="Proteomes" id="UP001277761">
    <property type="component" value="Unassembled WGS sequence"/>
</dbReference>
<dbReference type="SUPFAM" id="SSF56349">
    <property type="entry name" value="DNA breaking-rejoining enzymes"/>
    <property type="match status" value="1"/>
</dbReference>
<dbReference type="EMBL" id="JAXAVX010000001">
    <property type="protein sequence ID" value="MDX8150424.1"/>
    <property type="molecule type" value="Genomic_DNA"/>
</dbReference>
<reference evidence="12 13" key="1">
    <citation type="submission" date="2023-11" db="EMBL/GenBank/DDBJ databases">
        <authorList>
            <person name="Xu M."/>
            <person name="Jiang T."/>
        </authorList>
    </citation>
    <scope>NUCLEOTIDE SEQUENCE [LARGE SCALE GENOMIC DNA]</scope>
    <source>
        <strain evidence="12 13">SD</strain>
    </source>
</reference>
<accession>A0ABU4VH00</accession>
<dbReference type="InterPro" id="IPR011010">
    <property type="entry name" value="DNA_brk_join_enz"/>
</dbReference>
<protein>
    <recommendedName>
        <fullName evidence="9">Tyrosine recombinase XerC</fullName>
    </recommendedName>
</protein>
<dbReference type="InterPro" id="IPR010998">
    <property type="entry name" value="Integrase_recombinase_N"/>
</dbReference>
<feature type="active site" evidence="9">
    <location>
        <position position="281"/>
    </location>
</feature>
<comment type="function">
    <text evidence="9">Site-specific tyrosine recombinase, which acts by catalyzing the cutting and rejoining of the recombining DNA molecules. The XerC-XerD complex is essential to convert dimers of the bacterial chromosome into monomers to permit their segregation at cell division. It also contributes to the segregational stability of plasmids.</text>
</comment>
<sequence>MTDAAPGASWRAALELADRDQERRGAAARTRKAYAGDLARFAAWCASAGLRGPEAVDVKAVRRYTQFLTAGGAAATTVTRALAALRSGFRSWKAAGLVAGNPAELAPAPRRPQHLPRIVKPAEAAQLLERIPADDDALALRDRAMLELAYGCGLRAAELVRIDVVDLDLGEGAGPAQVRVTGKGERTRTVPVGDPAVDAVQRYLGRGRPALRDPAADDGALLLSRRGRRLSTSDVRRRLDRWVRHAGLPSDLHPHALRHSFATHLLDGGADLRAIQELLGHAQLSTTQVYTRVESTRLRAAYRRSHPRA</sequence>
<evidence type="ECO:0000256" key="1">
    <source>
        <dbReference type="ARBA" id="ARBA00004496"/>
    </source>
</evidence>
<dbReference type="InterPro" id="IPR013762">
    <property type="entry name" value="Integrase-like_cat_sf"/>
</dbReference>
<dbReference type="PROSITE" id="PS51900">
    <property type="entry name" value="CB"/>
    <property type="match status" value="1"/>
</dbReference>
<feature type="active site" evidence="9">
    <location>
        <position position="183"/>
    </location>
</feature>
<keyword evidence="2 9" id="KW-0963">Cytoplasm</keyword>
<dbReference type="SUPFAM" id="SSF47823">
    <property type="entry name" value="lambda integrase-like, N-terminal domain"/>
    <property type="match status" value="1"/>
</dbReference>
<comment type="subunit">
    <text evidence="9">Forms a cyclic heterotetrameric complex composed of two molecules of XerC and two molecules of XerD.</text>
</comment>
<evidence type="ECO:0000313" key="13">
    <source>
        <dbReference type="Proteomes" id="UP001277761"/>
    </source>
</evidence>
<dbReference type="PROSITE" id="PS51898">
    <property type="entry name" value="TYR_RECOMBINASE"/>
    <property type="match status" value="1"/>
</dbReference>
<feature type="active site" evidence="9">
    <location>
        <position position="255"/>
    </location>
</feature>
<dbReference type="PANTHER" id="PTHR30349">
    <property type="entry name" value="PHAGE INTEGRASE-RELATED"/>
    <property type="match status" value="1"/>
</dbReference>
<comment type="subcellular location">
    <subcellularLocation>
        <location evidence="1 9">Cytoplasm</location>
    </subcellularLocation>
</comment>
<feature type="active site" description="O-(3'-phospho-DNA)-tyrosine intermediate" evidence="9">
    <location>
        <position position="290"/>
    </location>
</feature>
<name>A0ABU4VH00_9ACTN</name>
<evidence type="ECO:0000256" key="4">
    <source>
        <dbReference type="ARBA" id="ARBA00022829"/>
    </source>
</evidence>
<keyword evidence="3 9" id="KW-0132">Cell division</keyword>
<evidence type="ECO:0000256" key="5">
    <source>
        <dbReference type="ARBA" id="ARBA00022908"/>
    </source>
</evidence>
<dbReference type="Gene3D" id="1.10.443.10">
    <property type="entry name" value="Intergrase catalytic core"/>
    <property type="match status" value="1"/>
</dbReference>
<dbReference type="PANTHER" id="PTHR30349:SF41">
    <property type="entry name" value="INTEGRASE_RECOMBINASE PROTEIN MJ0367-RELATED"/>
    <property type="match status" value="1"/>
</dbReference>
<keyword evidence="13" id="KW-1185">Reference proteome</keyword>
<dbReference type="RefSeq" id="WP_319952572.1">
    <property type="nucleotide sequence ID" value="NZ_JAXAVX010000001.1"/>
</dbReference>